<proteinExistence type="inferred from homology"/>
<evidence type="ECO:0000259" key="3">
    <source>
        <dbReference type="Pfam" id="PF03364"/>
    </source>
</evidence>
<evidence type="ECO:0000256" key="1">
    <source>
        <dbReference type="ARBA" id="ARBA00008918"/>
    </source>
</evidence>
<evidence type="ECO:0000256" key="2">
    <source>
        <dbReference type="SAM" id="SignalP"/>
    </source>
</evidence>
<dbReference type="SUPFAM" id="SSF55961">
    <property type="entry name" value="Bet v1-like"/>
    <property type="match status" value="1"/>
</dbReference>
<keyword evidence="2" id="KW-0732">Signal</keyword>
<comment type="similarity">
    <text evidence="1">Belongs to the ribosome association toxin RatA family.</text>
</comment>
<protein>
    <submittedName>
        <fullName evidence="4">SRPBCC family protein</fullName>
    </submittedName>
</protein>
<feature type="chain" id="PRO_5046501976" evidence="2">
    <location>
        <begin position="24"/>
        <end position="198"/>
    </location>
</feature>
<sequence>METPLRTISILILALAVSTPVCAFELSPEARASLARGEAHAEVSPDPAGATGGQVRGVIDIAASPDTVWAVLTDCASAARMITNLERCAVLSGDQKRGWDIREHITRKSLFFPRMRIVFRSDYEGRRRIRFRLVEGDLKAEEGEWRLQPLAGGAGTRVFYENRLAVDWVIPKALLRAGLRKDTPKALARLREACLEAG</sequence>
<reference evidence="4 5" key="1">
    <citation type="submission" date="2020-11" db="EMBL/GenBank/DDBJ databases">
        <title>genome sequence of strain KACC 18849.</title>
        <authorList>
            <person name="Gao J."/>
            <person name="Zhang X."/>
        </authorList>
    </citation>
    <scope>NUCLEOTIDE SEQUENCE [LARGE SCALE GENOMIC DNA]</scope>
    <source>
        <strain evidence="4 5">KACC 18849</strain>
    </source>
</reference>
<dbReference type="Pfam" id="PF03364">
    <property type="entry name" value="Polyketide_cyc"/>
    <property type="match status" value="1"/>
</dbReference>
<accession>A0ABS0T1Q1</accession>
<comment type="caution">
    <text evidence="4">The sequence shown here is derived from an EMBL/GenBank/DDBJ whole genome shotgun (WGS) entry which is preliminary data.</text>
</comment>
<feature type="signal peptide" evidence="2">
    <location>
        <begin position="1"/>
        <end position="23"/>
    </location>
</feature>
<gene>
    <name evidence="4" type="ORF">I4Q42_19170</name>
</gene>
<dbReference type="InterPro" id="IPR005031">
    <property type="entry name" value="COQ10_START"/>
</dbReference>
<dbReference type="Proteomes" id="UP000639859">
    <property type="component" value="Unassembled WGS sequence"/>
</dbReference>
<evidence type="ECO:0000313" key="5">
    <source>
        <dbReference type="Proteomes" id="UP000639859"/>
    </source>
</evidence>
<dbReference type="InterPro" id="IPR023393">
    <property type="entry name" value="START-like_dom_sf"/>
</dbReference>
<dbReference type="Gene3D" id="3.30.530.20">
    <property type="match status" value="1"/>
</dbReference>
<organism evidence="4 5">
    <name type="scientific">Caulobacter hibisci</name>
    <dbReference type="NCBI Taxonomy" id="2035993"/>
    <lineage>
        <taxon>Bacteria</taxon>
        <taxon>Pseudomonadati</taxon>
        <taxon>Pseudomonadota</taxon>
        <taxon>Alphaproteobacteria</taxon>
        <taxon>Caulobacterales</taxon>
        <taxon>Caulobacteraceae</taxon>
        <taxon>Caulobacter</taxon>
    </lineage>
</organism>
<keyword evidence="5" id="KW-1185">Reference proteome</keyword>
<name>A0ABS0T1Q1_9CAUL</name>
<evidence type="ECO:0000313" key="4">
    <source>
        <dbReference type="EMBL" id="MBI1685795.1"/>
    </source>
</evidence>
<dbReference type="EMBL" id="JADWOX010000015">
    <property type="protein sequence ID" value="MBI1685795.1"/>
    <property type="molecule type" value="Genomic_DNA"/>
</dbReference>
<feature type="domain" description="Coenzyme Q-binding protein COQ10 START" evidence="3">
    <location>
        <begin position="61"/>
        <end position="191"/>
    </location>
</feature>
<dbReference type="PANTHER" id="PTHR34060">
    <property type="entry name" value="POLYKETIDE CYCLASE / DEHYDRASE AND LIPID TRANSPORT PROTEIN"/>
    <property type="match status" value="1"/>
</dbReference>
<dbReference type="PANTHER" id="PTHR34060:SF2">
    <property type="entry name" value="OS03G0837900 PROTEIN"/>
    <property type="match status" value="1"/>
</dbReference>